<dbReference type="OrthoDB" id="1936594at2759"/>
<evidence type="ECO:0000256" key="1">
    <source>
        <dbReference type="ARBA" id="ARBA00022737"/>
    </source>
</evidence>
<dbReference type="EMBL" id="KV453935">
    <property type="protein sequence ID" value="ODV72319.1"/>
    <property type="molecule type" value="Genomic_DNA"/>
</dbReference>
<dbReference type="Gene3D" id="1.25.40.10">
    <property type="entry name" value="Tetratricopeptide repeat domain"/>
    <property type="match status" value="1"/>
</dbReference>
<dbReference type="InterPro" id="IPR044244">
    <property type="entry name" value="TTC27/Emw1"/>
</dbReference>
<keyword evidence="4" id="KW-1185">Reference proteome</keyword>
<dbReference type="InterPro" id="IPR011990">
    <property type="entry name" value="TPR-like_helical_dom_sf"/>
</dbReference>
<keyword evidence="1" id="KW-0677">Repeat</keyword>
<name>A0A1E4RYG1_CYBJN</name>
<protein>
    <submittedName>
        <fullName evidence="3">TPR-like protein</fullName>
    </submittedName>
</protein>
<accession>A0A1E4RYG1</accession>
<dbReference type="PANTHER" id="PTHR16193:SF0">
    <property type="entry name" value="TETRATRICOPEPTIDE REPEAT PROTEIN 27"/>
    <property type="match status" value="1"/>
</dbReference>
<dbReference type="AlphaFoldDB" id="A0A1E4RYG1"/>
<reference evidence="3 4" key="1">
    <citation type="journal article" date="2016" name="Proc. Natl. Acad. Sci. U.S.A.">
        <title>Comparative genomics of biotechnologically important yeasts.</title>
        <authorList>
            <person name="Riley R."/>
            <person name="Haridas S."/>
            <person name="Wolfe K.H."/>
            <person name="Lopes M.R."/>
            <person name="Hittinger C.T."/>
            <person name="Goeker M."/>
            <person name="Salamov A.A."/>
            <person name="Wisecaver J.H."/>
            <person name="Long T.M."/>
            <person name="Calvey C.H."/>
            <person name="Aerts A.L."/>
            <person name="Barry K.W."/>
            <person name="Choi C."/>
            <person name="Clum A."/>
            <person name="Coughlan A.Y."/>
            <person name="Deshpande S."/>
            <person name="Douglass A.P."/>
            <person name="Hanson S.J."/>
            <person name="Klenk H.-P."/>
            <person name="LaButti K.M."/>
            <person name="Lapidus A."/>
            <person name="Lindquist E.A."/>
            <person name="Lipzen A.M."/>
            <person name="Meier-Kolthoff J.P."/>
            <person name="Ohm R.A."/>
            <person name="Otillar R.P."/>
            <person name="Pangilinan J.L."/>
            <person name="Peng Y."/>
            <person name="Rokas A."/>
            <person name="Rosa C.A."/>
            <person name="Scheuner C."/>
            <person name="Sibirny A.A."/>
            <person name="Slot J.C."/>
            <person name="Stielow J.B."/>
            <person name="Sun H."/>
            <person name="Kurtzman C.P."/>
            <person name="Blackwell M."/>
            <person name="Grigoriev I.V."/>
            <person name="Jeffries T.W."/>
        </authorList>
    </citation>
    <scope>NUCLEOTIDE SEQUENCE [LARGE SCALE GENOMIC DNA]</scope>
    <source>
        <strain evidence="4">ATCC 18201 / CBS 1600 / BCRC 20928 / JCM 3617 / NBRC 0987 / NRRL Y-1542</strain>
    </source>
</reference>
<evidence type="ECO:0000313" key="4">
    <source>
        <dbReference type="Proteomes" id="UP000094389"/>
    </source>
</evidence>
<dbReference type="STRING" id="983966.A0A1E4RYG1"/>
<proteinExistence type="predicted"/>
<dbReference type="Proteomes" id="UP000094389">
    <property type="component" value="Unassembled WGS sequence"/>
</dbReference>
<evidence type="ECO:0000256" key="2">
    <source>
        <dbReference type="ARBA" id="ARBA00022803"/>
    </source>
</evidence>
<dbReference type="RefSeq" id="XP_020069358.1">
    <property type="nucleotide sequence ID" value="XM_020215450.1"/>
</dbReference>
<dbReference type="OMA" id="NNRYARA"/>
<dbReference type="SUPFAM" id="SSF48452">
    <property type="entry name" value="TPR-like"/>
    <property type="match status" value="1"/>
</dbReference>
<dbReference type="GeneID" id="30989846"/>
<organism evidence="3 4">
    <name type="scientific">Cyberlindnera jadinii (strain ATCC 18201 / CBS 1600 / BCRC 20928 / JCM 3617 / NBRC 0987 / NRRL Y-1542)</name>
    <name type="common">Torula yeast</name>
    <name type="synonym">Candida utilis</name>
    <dbReference type="NCBI Taxonomy" id="983966"/>
    <lineage>
        <taxon>Eukaryota</taxon>
        <taxon>Fungi</taxon>
        <taxon>Dikarya</taxon>
        <taxon>Ascomycota</taxon>
        <taxon>Saccharomycotina</taxon>
        <taxon>Saccharomycetes</taxon>
        <taxon>Phaffomycetales</taxon>
        <taxon>Phaffomycetaceae</taxon>
        <taxon>Cyberlindnera</taxon>
    </lineage>
</organism>
<keyword evidence="2" id="KW-0802">TPR repeat</keyword>
<gene>
    <name evidence="3" type="ORF">CYBJADRAFT_168633</name>
</gene>
<dbReference type="PANTHER" id="PTHR16193">
    <property type="entry name" value="TETRATRICOPEPTIDE REPEAT PROTEIN 27"/>
    <property type="match status" value="1"/>
</dbReference>
<sequence>MADFELIHSQLLLSIPLESQTLPKVTSLGSEALQFFALCEPHRLFETTQVKQLLDQTVNFLNSDGALNERTRKLAVDLSNRDKETSLLIAIASLLIFVQNNYTGPQCPLVATAVFSQTDGSVEALGSYGQPAYELSEDSFWLLLSLHLLEVLSSTQNSLLLDQLQPEDYAMSSVPTDSFGCVVNWWRCRALLVQCSLYHELSGPHITVCSTLLDESLLKPLIPSLPGKIAKDLTVMFHLEKAKTLVECNLEHLAPQELVQAQQLTKFEFVLTGARAKRTKFQQVAHSSLLILAKSNYFNNVQHEYNHEDTPENFELNSDLLLERPFYEDVGKEDPDQQIYKKFKPDDQTPVDYSELLPHTLVQEDIPESLKAQDPNNPPNLSDFDNLQLLLRLYTIRATSPSGDPLIEEQLMSLVSRVIYQSKTTGVNYTIFSRGLWERSLLETNKARTIERGILQMQSLIEEIGLKIKSRYIPANNSMDSEKEKEVKNRIRYVFQLPLLPRWSLDSKLAEKFMSMGIVKSAIEIYERLGLDTDVALCHASIGEENIAKQIIAKRLQEHPNDARAMSIMGDLTEDPVYWLKAWDVGRYWKAKVSLGKFYYYATAPGIAKDISAALDHLHDALTINPLNFDTWFFYGCLGLESSQFELSAEAFSRCVAIDETSANAWSNLATSLLRLNKLKEAFSALKKATSTSEGRNWRLWENYLVVAAKLGEWDEVLWACKQLVNFKKDSSGEGSVDIPVVEKLVEILVASDYHEDNLTFFQRNCVEFTTVTLPGVINTNSRLWRIIARVELWRRRPWASLECYEKAYRAQSHLPDLETDEAVWNETVDACADLCSAYESLGEMPGRLGAGDVVCKDWKYKAKQTIKSLMSKGRTSWEDSDGWNKLIETRDNL</sequence>
<evidence type="ECO:0000313" key="3">
    <source>
        <dbReference type="EMBL" id="ODV72319.1"/>
    </source>
</evidence>